<name>A0A9N9H541_9GLOM</name>
<accession>A0A9N9H541</accession>
<dbReference type="PANTHER" id="PTHR12277:SF81">
    <property type="entry name" value="PROTEIN ABHD13"/>
    <property type="match status" value="1"/>
</dbReference>
<dbReference type="GO" id="GO:0016020">
    <property type="term" value="C:membrane"/>
    <property type="evidence" value="ECO:0007669"/>
    <property type="project" value="TreeGrafter"/>
</dbReference>
<dbReference type="InterPro" id="IPR029058">
    <property type="entry name" value="AB_hydrolase_fold"/>
</dbReference>
<reference evidence="2" key="1">
    <citation type="submission" date="2021-06" db="EMBL/GenBank/DDBJ databases">
        <authorList>
            <person name="Kallberg Y."/>
            <person name="Tangrot J."/>
            <person name="Rosling A."/>
        </authorList>
    </citation>
    <scope>NUCLEOTIDE SEQUENCE</scope>
    <source>
        <strain evidence="2">FL966</strain>
    </source>
</reference>
<dbReference type="PANTHER" id="PTHR12277">
    <property type="entry name" value="ALPHA/BETA HYDROLASE DOMAIN-CONTAINING PROTEIN"/>
    <property type="match status" value="1"/>
</dbReference>
<dbReference type="OrthoDB" id="10249433at2759"/>
<proteinExistence type="predicted"/>
<evidence type="ECO:0000259" key="1">
    <source>
        <dbReference type="Pfam" id="PF00561"/>
    </source>
</evidence>
<evidence type="ECO:0000313" key="3">
    <source>
        <dbReference type="Proteomes" id="UP000789759"/>
    </source>
</evidence>
<dbReference type="Pfam" id="PF00561">
    <property type="entry name" value="Abhydrolase_1"/>
    <property type="match status" value="1"/>
</dbReference>
<dbReference type="GO" id="GO:0008474">
    <property type="term" value="F:palmitoyl-(protein) hydrolase activity"/>
    <property type="evidence" value="ECO:0007669"/>
    <property type="project" value="TreeGrafter"/>
</dbReference>
<comment type="caution">
    <text evidence="2">The sequence shown here is derived from an EMBL/GenBank/DDBJ whole genome shotgun (WGS) entry which is preliminary data.</text>
</comment>
<organism evidence="2 3">
    <name type="scientific">Cetraspora pellucida</name>
    <dbReference type="NCBI Taxonomy" id="1433469"/>
    <lineage>
        <taxon>Eukaryota</taxon>
        <taxon>Fungi</taxon>
        <taxon>Fungi incertae sedis</taxon>
        <taxon>Mucoromycota</taxon>
        <taxon>Glomeromycotina</taxon>
        <taxon>Glomeromycetes</taxon>
        <taxon>Diversisporales</taxon>
        <taxon>Gigasporaceae</taxon>
        <taxon>Cetraspora</taxon>
    </lineage>
</organism>
<dbReference type="Gene3D" id="3.40.50.1820">
    <property type="entry name" value="alpha/beta hydrolase"/>
    <property type="match status" value="1"/>
</dbReference>
<dbReference type="Proteomes" id="UP000789759">
    <property type="component" value="Unassembled WGS sequence"/>
</dbReference>
<dbReference type="EMBL" id="CAJVQA010006875">
    <property type="protein sequence ID" value="CAG8647933.1"/>
    <property type="molecule type" value="Genomic_DNA"/>
</dbReference>
<sequence>MDSFTFAIIAAAATFSAGALLYEVQSNLVYPAKQHHEVAPLILEDGIPFKEATLMTSDNIKIRTYVCKPINEKEARERPTILFFHGNRGNTGYQSKAISKFYRELKCNVVLPSYRGYGHSEGKPTEAGIKIDAQTVLDYIRKHTVLKDTRLIVYGRSLGGAVAIDLVSKNEDKIDALIVENTFLSIPKLLLTYFYPIRYLTAFCTQIWPSELSICEIKKIPILFLSSCCDKIVPQEHMKTLYELVATKDKKWVEFPNGKHIDTSHQPGFFEAIEEFLSDAIKKK</sequence>
<protein>
    <submittedName>
        <fullName evidence="2">12001_t:CDS:1</fullName>
    </submittedName>
</protein>
<dbReference type="InterPro" id="IPR000073">
    <property type="entry name" value="AB_hydrolase_1"/>
</dbReference>
<feature type="domain" description="AB hydrolase-1" evidence="1">
    <location>
        <begin position="79"/>
        <end position="184"/>
    </location>
</feature>
<dbReference type="AlphaFoldDB" id="A0A9N9H541"/>
<dbReference type="SUPFAM" id="SSF53474">
    <property type="entry name" value="alpha/beta-Hydrolases"/>
    <property type="match status" value="1"/>
</dbReference>
<keyword evidence="3" id="KW-1185">Reference proteome</keyword>
<evidence type="ECO:0000313" key="2">
    <source>
        <dbReference type="EMBL" id="CAG8647933.1"/>
    </source>
</evidence>
<gene>
    <name evidence="2" type="ORF">CPELLU_LOCUS9187</name>
</gene>